<dbReference type="InterPro" id="IPR029188">
    <property type="entry name" value="Rrp14_N"/>
</dbReference>
<name>A0A0C9Z0C1_9AGAM</name>
<reference evidence="4" key="2">
    <citation type="submission" date="2015-01" db="EMBL/GenBank/DDBJ databases">
        <title>Evolutionary Origins and Diversification of the Mycorrhizal Mutualists.</title>
        <authorList>
            <consortium name="DOE Joint Genome Institute"/>
            <consortium name="Mycorrhizal Genomics Consortium"/>
            <person name="Kohler A."/>
            <person name="Kuo A."/>
            <person name="Nagy L.G."/>
            <person name="Floudas D."/>
            <person name="Copeland A."/>
            <person name="Barry K.W."/>
            <person name="Cichocki N."/>
            <person name="Veneault-Fourrey C."/>
            <person name="LaButti K."/>
            <person name="Lindquist E.A."/>
            <person name="Lipzen A."/>
            <person name="Lundell T."/>
            <person name="Morin E."/>
            <person name="Murat C."/>
            <person name="Riley R."/>
            <person name="Ohm R."/>
            <person name="Sun H."/>
            <person name="Tunlid A."/>
            <person name="Henrissat B."/>
            <person name="Grigoriev I.V."/>
            <person name="Hibbett D.S."/>
            <person name="Martin F."/>
        </authorList>
    </citation>
    <scope>NUCLEOTIDE SEQUENCE [LARGE SCALE GENOMIC DNA]</scope>
    <source>
        <strain evidence="4">441</strain>
    </source>
</reference>
<reference evidence="3 4" key="1">
    <citation type="submission" date="2014-04" db="EMBL/GenBank/DDBJ databases">
        <authorList>
            <consortium name="DOE Joint Genome Institute"/>
            <person name="Kuo A."/>
            <person name="Kohler A."/>
            <person name="Costa M.D."/>
            <person name="Nagy L.G."/>
            <person name="Floudas D."/>
            <person name="Copeland A."/>
            <person name="Barry K.W."/>
            <person name="Cichocki N."/>
            <person name="Veneault-Fourrey C."/>
            <person name="LaButti K."/>
            <person name="Lindquist E.A."/>
            <person name="Lipzen A."/>
            <person name="Lundell T."/>
            <person name="Morin E."/>
            <person name="Murat C."/>
            <person name="Sun H."/>
            <person name="Tunlid A."/>
            <person name="Henrissat B."/>
            <person name="Grigoriev I.V."/>
            <person name="Hibbett D.S."/>
            <person name="Martin F."/>
            <person name="Nordberg H.P."/>
            <person name="Cantor M.N."/>
            <person name="Hua S.X."/>
        </authorList>
    </citation>
    <scope>NUCLEOTIDE SEQUENCE [LARGE SCALE GENOMIC DNA]</scope>
    <source>
        <strain evidence="3 4">441</strain>
    </source>
</reference>
<evidence type="ECO:0000313" key="4">
    <source>
        <dbReference type="Proteomes" id="UP000054018"/>
    </source>
</evidence>
<sequence>MTRSRRCSVPSLLKRYRVEDDDAGGPRASSRYMKHSKNKKAPKQVAKEVSKKAQREKLDLAIHKSIVDV</sequence>
<feature type="region of interest" description="Disordered" evidence="1">
    <location>
        <begin position="19"/>
        <end position="45"/>
    </location>
</feature>
<dbReference type="Pfam" id="PF15459">
    <property type="entry name" value="RRP14"/>
    <property type="match status" value="1"/>
</dbReference>
<organism evidence="3 4">
    <name type="scientific">Pisolithus microcarpus 441</name>
    <dbReference type="NCBI Taxonomy" id="765257"/>
    <lineage>
        <taxon>Eukaryota</taxon>
        <taxon>Fungi</taxon>
        <taxon>Dikarya</taxon>
        <taxon>Basidiomycota</taxon>
        <taxon>Agaricomycotina</taxon>
        <taxon>Agaricomycetes</taxon>
        <taxon>Agaricomycetidae</taxon>
        <taxon>Boletales</taxon>
        <taxon>Sclerodermatineae</taxon>
        <taxon>Pisolithaceae</taxon>
        <taxon>Pisolithus</taxon>
    </lineage>
</organism>
<feature type="compositionally biased region" description="Basic residues" evidence="1">
    <location>
        <begin position="32"/>
        <end position="42"/>
    </location>
</feature>
<dbReference type="HOGENOM" id="CLU_2776929_0_0_1"/>
<evidence type="ECO:0000313" key="3">
    <source>
        <dbReference type="EMBL" id="KIK19744.1"/>
    </source>
</evidence>
<proteinExistence type="predicted"/>
<protein>
    <submittedName>
        <fullName evidence="3">Unplaced genomic scaffold scaffold_95, whole genome shotgun sequence</fullName>
    </submittedName>
</protein>
<accession>A0A0C9Z0C1</accession>
<feature type="domain" description="Ribosomal RNA-processing protein 14 N-terminal" evidence="2">
    <location>
        <begin position="26"/>
        <end position="59"/>
    </location>
</feature>
<dbReference type="AlphaFoldDB" id="A0A0C9Z0C1"/>
<gene>
    <name evidence="3" type="ORF">PISMIDRAFT_13474</name>
</gene>
<dbReference type="Proteomes" id="UP000054018">
    <property type="component" value="Unassembled WGS sequence"/>
</dbReference>
<evidence type="ECO:0000256" key="1">
    <source>
        <dbReference type="SAM" id="MobiDB-lite"/>
    </source>
</evidence>
<keyword evidence="4" id="KW-1185">Reference proteome</keyword>
<dbReference type="OrthoDB" id="444809at2759"/>
<dbReference type="EMBL" id="KN833779">
    <property type="protein sequence ID" value="KIK19744.1"/>
    <property type="molecule type" value="Genomic_DNA"/>
</dbReference>
<evidence type="ECO:0000259" key="2">
    <source>
        <dbReference type="Pfam" id="PF15459"/>
    </source>
</evidence>